<dbReference type="EMBL" id="NWBP01000016">
    <property type="protein sequence ID" value="PCC83056.1"/>
    <property type="molecule type" value="Genomic_DNA"/>
</dbReference>
<keyword evidence="1" id="KW-0812">Transmembrane</keyword>
<dbReference type="AlphaFoldDB" id="A0A2A4ALI1"/>
<proteinExistence type="predicted"/>
<gene>
    <name evidence="2" type="ORF">COM45_04455</name>
</gene>
<dbReference type="InterPro" id="IPR052524">
    <property type="entry name" value="MFS_Cyanate_Porter"/>
</dbReference>
<feature type="transmembrane region" description="Helical" evidence="1">
    <location>
        <begin position="362"/>
        <end position="384"/>
    </location>
</feature>
<keyword evidence="1" id="KW-0472">Membrane</keyword>
<feature type="transmembrane region" description="Helical" evidence="1">
    <location>
        <begin position="132"/>
        <end position="150"/>
    </location>
</feature>
<protein>
    <submittedName>
        <fullName evidence="2">MFS transporter</fullName>
    </submittedName>
</protein>
<dbReference type="Gene3D" id="1.20.1250.20">
    <property type="entry name" value="MFS general substrate transporter like domains"/>
    <property type="match status" value="1"/>
</dbReference>
<dbReference type="Pfam" id="PF07690">
    <property type="entry name" value="MFS_1"/>
    <property type="match status" value="1"/>
</dbReference>
<evidence type="ECO:0000313" key="2">
    <source>
        <dbReference type="EMBL" id="PCC83056.1"/>
    </source>
</evidence>
<organism evidence="2 3">
    <name type="scientific">Corynebacterium accolens</name>
    <dbReference type="NCBI Taxonomy" id="38284"/>
    <lineage>
        <taxon>Bacteria</taxon>
        <taxon>Bacillati</taxon>
        <taxon>Actinomycetota</taxon>
        <taxon>Actinomycetes</taxon>
        <taxon>Mycobacteriales</taxon>
        <taxon>Corynebacteriaceae</taxon>
        <taxon>Corynebacterium</taxon>
    </lineage>
</organism>
<dbReference type="Proteomes" id="UP000218690">
    <property type="component" value="Unassembled WGS sequence"/>
</dbReference>
<keyword evidence="1" id="KW-1133">Transmembrane helix</keyword>
<dbReference type="SUPFAM" id="SSF103473">
    <property type="entry name" value="MFS general substrate transporter"/>
    <property type="match status" value="1"/>
</dbReference>
<evidence type="ECO:0000256" key="1">
    <source>
        <dbReference type="SAM" id="Phobius"/>
    </source>
</evidence>
<feature type="transmembrane region" description="Helical" evidence="1">
    <location>
        <begin position="74"/>
        <end position="92"/>
    </location>
</feature>
<dbReference type="InterPro" id="IPR011701">
    <property type="entry name" value="MFS"/>
</dbReference>
<feature type="transmembrane region" description="Helical" evidence="1">
    <location>
        <begin position="242"/>
        <end position="262"/>
    </location>
</feature>
<reference evidence="2 3" key="1">
    <citation type="submission" date="2017-09" db="EMBL/GenBank/DDBJ databases">
        <title>Draft Genome Sequence of Corynebacterium accolens AH4003.</title>
        <authorList>
            <person name="Chen Y."/>
            <person name="Oosthuysen W.F."/>
            <person name="Kelley S."/>
            <person name="Horswill A."/>
        </authorList>
    </citation>
    <scope>NUCLEOTIDE SEQUENCE [LARGE SCALE GENOMIC DNA]</scope>
    <source>
        <strain evidence="2 3">AH4003</strain>
    </source>
</reference>
<dbReference type="PANTHER" id="PTHR23523">
    <property type="match status" value="1"/>
</dbReference>
<comment type="caution">
    <text evidence="2">The sequence shown here is derived from an EMBL/GenBank/DDBJ whole genome shotgun (WGS) entry which is preliminary data.</text>
</comment>
<sequence length="392" mass="40268">MAARRSIAAALAFAVVTLTALNLRAGIASVAPVLGDISAAFGVGPAIAGTLTALPGLCFALMGWAAVPIARRCGLTTTLLGGAAALVVGLAARPWVSSFAPFVALTLLVVGGIAVTNILLPAWIKTYGTARTVVALMTTYTTVLGVSSALGPMSTHLGGWQMSLFVWAIPVALQVVGWLIACKHTGVDPVQSPDTAAIPMRRSRTAVALLFFFGLQSTMAYAQMGWLPTMLESRGVSASRASLALALIGAINVVGGLIMPVLIERLRDLRPVPLVLSAATLAGWLGVLVNASAAPLTWATLMGIGGMCFPLALALIAARTRQPEVTARLSGFVQPGGYILAGVFPFLFGVLAQATGGWEVPLGVLITLTLAMSVAGVAAARSVYIDDELLSK</sequence>
<name>A0A2A4ALI1_9CORY</name>
<feature type="transmembrane region" description="Helical" evidence="1">
    <location>
        <begin position="298"/>
        <end position="318"/>
    </location>
</feature>
<dbReference type="PANTHER" id="PTHR23523:SF2">
    <property type="entry name" value="2-NITROIMIDAZOLE TRANSPORTER"/>
    <property type="match status" value="1"/>
</dbReference>
<evidence type="ECO:0000313" key="3">
    <source>
        <dbReference type="Proteomes" id="UP000218690"/>
    </source>
</evidence>
<feature type="transmembrane region" description="Helical" evidence="1">
    <location>
        <begin position="274"/>
        <end position="292"/>
    </location>
</feature>
<feature type="transmembrane region" description="Helical" evidence="1">
    <location>
        <begin position="98"/>
        <end position="120"/>
    </location>
</feature>
<feature type="transmembrane region" description="Helical" evidence="1">
    <location>
        <begin position="203"/>
        <end position="222"/>
    </location>
</feature>
<dbReference type="GO" id="GO:0022857">
    <property type="term" value="F:transmembrane transporter activity"/>
    <property type="evidence" value="ECO:0007669"/>
    <property type="project" value="InterPro"/>
</dbReference>
<feature type="transmembrane region" description="Helical" evidence="1">
    <location>
        <begin position="46"/>
        <end position="67"/>
    </location>
</feature>
<accession>A0A2A4ALI1</accession>
<feature type="transmembrane region" description="Helical" evidence="1">
    <location>
        <begin position="162"/>
        <end position="182"/>
    </location>
</feature>
<feature type="transmembrane region" description="Helical" evidence="1">
    <location>
        <begin position="338"/>
        <end position="356"/>
    </location>
</feature>
<dbReference type="InterPro" id="IPR036259">
    <property type="entry name" value="MFS_trans_sf"/>
</dbReference>